<feature type="region of interest" description="Disordered" evidence="5">
    <location>
        <begin position="1"/>
        <end position="30"/>
    </location>
</feature>
<evidence type="ECO:0000313" key="8">
    <source>
        <dbReference type="Proteomes" id="UP000751190"/>
    </source>
</evidence>
<dbReference type="OrthoDB" id="21470at2759"/>
<keyword evidence="2" id="KW-0507">mRNA processing</keyword>
<feature type="domain" description="G-patch" evidence="6">
    <location>
        <begin position="433"/>
        <end position="486"/>
    </location>
</feature>
<evidence type="ECO:0000259" key="6">
    <source>
        <dbReference type="PROSITE" id="PS50174"/>
    </source>
</evidence>
<sequence>MGELRPSKWSDLPQPPPHPPPLPPAASPYGVPPASFPLAAAAATAAAAAAAAAHARALGAAQPTPPAWPGAAHLGGYPQPPLHSGSGGFVPAPPGAHWPLHAAPAPGAPQPPYAPPPAHHMPPTPAPTGFIPAPGGIGRVFVPPPQAQPPPAAVATIPPPPPSGSGFAHGPGGVGRVFFPPADKQVASRACTPDAAGDGGRAAPAASASRRRFREEEAVADGPSEARAEAKVPRRSFRESAEGEPPKPTRRRFTEEADDDRPSAHGTPASNVANGAGGATGGKARRPFREEESPVAAAPLVCAVAARTSPAHAPAKPPAEDDLAKWGLLPNNPRSAPPLPVLAAHTALDATAHAGGGERPGLGAGPAVVGAGVGPEAPAPRLGGLNRYLPLSEIARLTAQAGATELPGGAAGAGTVGGAAAHGASADGDRLESSNLGHQMLTKMGWAEGRGLQPAMSVEREGIAEPIYAGEVLKRGERPGLGLARQHTEPARPAQPSAEGAESVEAFRQRMSMAYDYRADYIRSKKGGQ</sequence>
<dbReference type="SMART" id="SM00443">
    <property type="entry name" value="G_patch"/>
    <property type="match status" value="1"/>
</dbReference>
<dbReference type="Proteomes" id="UP000751190">
    <property type="component" value="Unassembled WGS sequence"/>
</dbReference>
<reference evidence="7" key="1">
    <citation type="submission" date="2021-05" db="EMBL/GenBank/DDBJ databases">
        <title>The genome of the haptophyte Pavlova lutheri (Diacronema luteri, Pavlovales) - a model for lipid biosynthesis in eukaryotic algae.</title>
        <authorList>
            <person name="Hulatt C.J."/>
            <person name="Posewitz M.C."/>
        </authorList>
    </citation>
    <scope>NUCLEOTIDE SEQUENCE</scope>
    <source>
        <strain evidence="7">NIVA-4/92</strain>
    </source>
</reference>
<dbReference type="PANTHER" id="PTHR23340:SF0">
    <property type="entry name" value="SURP AND G-PATCH DOMAIN-CONTAINING PROTEIN 1 ISOFORM X1"/>
    <property type="match status" value="1"/>
</dbReference>
<feature type="compositionally biased region" description="Basic and acidic residues" evidence="5">
    <location>
        <begin position="224"/>
        <end position="263"/>
    </location>
</feature>
<accession>A0A8J6C6U8</accession>
<evidence type="ECO:0000256" key="1">
    <source>
        <dbReference type="ARBA" id="ARBA00004123"/>
    </source>
</evidence>
<organism evidence="7 8">
    <name type="scientific">Diacronema lutheri</name>
    <name type="common">Unicellular marine alga</name>
    <name type="synonym">Monochrysis lutheri</name>
    <dbReference type="NCBI Taxonomy" id="2081491"/>
    <lineage>
        <taxon>Eukaryota</taxon>
        <taxon>Haptista</taxon>
        <taxon>Haptophyta</taxon>
        <taxon>Pavlovophyceae</taxon>
        <taxon>Pavlovales</taxon>
        <taxon>Pavlovaceae</taxon>
        <taxon>Diacronema</taxon>
    </lineage>
</organism>
<feature type="region of interest" description="Disordered" evidence="5">
    <location>
        <begin position="69"/>
        <end position="129"/>
    </location>
</feature>
<keyword evidence="8" id="KW-1185">Reference proteome</keyword>
<proteinExistence type="predicted"/>
<dbReference type="GO" id="GO:0005654">
    <property type="term" value="C:nucleoplasm"/>
    <property type="evidence" value="ECO:0007669"/>
    <property type="project" value="TreeGrafter"/>
</dbReference>
<name>A0A8J6C6U8_DIALT</name>
<feature type="region of interest" description="Disordered" evidence="5">
    <location>
        <begin position="185"/>
        <end position="295"/>
    </location>
</feature>
<evidence type="ECO:0000256" key="5">
    <source>
        <dbReference type="SAM" id="MobiDB-lite"/>
    </source>
</evidence>
<keyword evidence="3" id="KW-0508">mRNA splicing</keyword>
<dbReference type="InterPro" id="IPR000467">
    <property type="entry name" value="G_patch_dom"/>
</dbReference>
<feature type="compositionally biased region" description="Pro residues" evidence="5">
    <location>
        <begin position="106"/>
        <end position="126"/>
    </location>
</feature>
<dbReference type="EMBL" id="JAGTXO010000014">
    <property type="protein sequence ID" value="KAG8463897.1"/>
    <property type="molecule type" value="Genomic_DNA"/>
</dbReference>
<dbReference type="GO" id="GO:0008380">
    <property type="term" value="P:RNA splicing"/>
    <property type="evidence" value="ECO:0007669"/>
    <property type="project" value="UniProtKB-KW"/>
</dbReference>
<dbReference type="PANTHER" id="PTHR23340">
    <property type="entry name" value="ARGININE/SERINE RICH SPLICING FACTOR SF4/14"/>
    <property type="match status" value="1"/>
</dbReference>
<dbReference type="InterPro" id="IPR040169">
    <property type="entry name" value="SUGP1/2"/>
</dbReference>
<dbReference type="AlphaFoldDB" id="A0A8J6C6U8"/>
<evidence type="ECO:0000256" key="4">
    <source>
        <dbReference type="ARBA" id="ARBA00023242"/>
    </source>
</evidence>
<evidence type="ECO:0000313" key="7">
    <source>
        <dbReference type="EMBL" id="KAG8463897.1"/>
    </source>
</evidence>
<dbReference type="Pfam" id="PF01585">
    <property type="entry name" value="G-patch"/>
    <property type="match status" value="1"/>
</dbReference>
<evidence type="ECO:0000256" key="2">
    <source>
        <dbReference type="ARBA" id="ARBA00022664"/>
    </source>
</evidence>
<evidence type="ECO:0000256" key="3">
    <source>
        <dbReference type="ARBA" id="ARBA00023187"/>
    </source>
</evidence>
<protein>
    <recommendedName>
        <fullName evidence="6">G-patch domain-containing protein</fullName>
    </recommendedName>
</protein>
<gene>
    <name evidence="7" type="ORF">KFE25_000065</name>
</gene>
<comment type="caution">
    <text evidence="7">The sequence shown here is derived from an EMBL/GenBank/DDBJ whole genome shotgun (WGS) entry which is preliminary data.</text>
</comment>
<dbReference type="GO" id="GO:0006397">
    <property type="term" value="P:mRNA processing"/>
    <property type="evidence" value="ECO:0007669"/>
    <property type="project" value="UniProtKB-KW"/>
</dbReference>
<dbReference type="PROSITE" id="PS50174">
    <property type="entry name" value="G_PATCH"/>
    <property type="match status" value="1"/>
</dbReference>
<feature type="region of interest" description="Disordered" evidence="5">
    <location>
        <begin position="478"/>
        <end position="505"/>
    </location>
</feature>
<dbReference type="GO" id="GO:0003723">
    <property type="term" value="F:RNA binding"/>
    <property type="evidence" value="ECO:0007669"/>
    <property type="project" value="TreeGrafter"/>
</dbReference>
<feature type="compositionally biased region" description="Pro residues" evidence="5">
    <location>
        <begin position="13"/>
        <end position="30"/>
    </location>
</feature>
<comment type="subcellular location">
    <subcellularLocation>
        <location evidence="1">Nucleus</location>
    </subcellularLocation>
</comment>
<keyword evidence="4" id="KW-0539">Nucleus</keyword>
<feature type="region of interest" description="Disordered" evidence="5">
    <location>
        <begin position="307"/>
        <end position="326"/>
    </location>
</feature>